<reference evidence="2 3" key="1">
    <citation type="submission" date="2020-12" db="EMBL/GenBank/DDBJ databases">
        <title>Concerted genomic and epigenomic changes stabilize Arabidopsis allopolyploids.</title>
        <authorList>
            <person name="Chen Z."/>
        </authorList>
    </citation>
    <scope>NUCLEOTIDE SEQUENCE [LARGE SCALE GENOMIC DNA]</scope>
    <source>
        <strain evidence="2">As9502</strain>
        <tissue evidence="2">Leaf</tissue>
    </source>
</reference>
<dbReference type="InterPro" id="IPR052929">
    <property type="entry name" value="RNase_H-like_EbsB-rel"/>
</dbReference>
<keyword evidence="3" id="KW-1185">Reference proteome</keyword>
<organism evidence="2 3">
    <name type="scientific">Arabidopsis suecica</name>
    <name type="common">Swedish thale-cress</name>
    <name type="synonym">Cardaminopsis suecica</name>
    <dbReference type="NCBI Taxonomy" id="45249"/>
    <lineage>
        <taxon>Eukaryota</taxon>
        <taxon>Viridiplantae</taxon>
        <taxon>Streptophyta</taxon>
        <taxon>Embryophyta</taxon>
        <taxon>Tracheophyta</taxon>
        <taxon>Spermatophyta</taxon>
        <taxon>Magnoliopsida</taxon>
        <taxon>eudicotyledons</taxon>
        <taxon>Gunneridae</taxon>
        <taxon>Pentapetalae</taxon>
        <taxon>rosids</taxon>
        <taxon>malvids</taxon>
        <taxon>Brassicales</taxon>
        <taxon>Brassicaceae</taxon>
        <taxon>Camelineae</taxon>
        <taxon>Arabidopsis</taxon>
    </lineage>
</organism>
<gene>
    <name evidence="2" type="ORF">ISN44_As10g007090</name>
</gene>
<dbReference type="Proteomes" id="UP000694251">
    <property type="component" value="Chromosome 10"/>
</dbReference>
<protein>
    <submittedName>
        <fullName evidence="2">Ribonuclease H-like superfamily</fullName>
    </submittedName>
</protein>
<sequence length="343" mass="38842">MDRNLYVNELIDPISKTWNMAKLQDLIAPEDIPRILGLHPSFSFSRDSYIWAHTKSGNYSVRSGYWAAKASPRGDCDLPFQGPRTDKTCPRCGMYDETIKQVLLECPPTYQRAKELGVMEEAIRDFPWILWFILKAQNSKVFGNSEVHPADTLQLACKEADFFRIARAKESIIDSEPPLIDPGSRSTVSDLLTCQVDGSWTGEGTLCGIGWILISDSQLINLGLKCFRQCLSPLHTEFEALLCEMRLLTSLSIFNVAFETDCKELTQLLDTPDEWPAFASELEDYNALKLGFSRFFLDFIPRLNNVRADCLAKKARARDSIFPHVSSSTPDWFSSVVNRMFLA</sequence>
<dbReference type="CDD" id="cd06222">
    <property type="entry name" value="RNase_H_like"/>
    <property type="match status" value="1"/>
</dbReference>
<evidence type="ECO:0000313" key="3">
    <source>
        <dbReference type="Proteomes" id="UP000694251"/>
    </source>
</evidence>
<accession>A0A8T1ZVD3</accession>
<evidence type="ECO:0000313" key="2">
    <source>
        <dbReference type="EMBL" id="KAG7563954.1"/>
    </source>
</evidence>
<evidence type="ECO:0000259" key="1">
    <source>
        <dbReference type="Pfam" id="PF13456"/>
    </source>
</evidence>
<dbReference type="InterPro" id="IPR002156">
    <property type="entry name" value="RNaseH_domain"/>
</dbReference>
<feature type="domain" description="RNase H type-1" evidence="1">
    <location>
        <begin position="196"/>
        <end position="315"/>
    </location>
</feature>
<proteinExistence type="predicted"/>
<dbReference type="InterPro" id="IPR044730">
    <property type="entry name" value="RNase_H-like_dom_plant"/>
</dbReference>
<dbReference type="Pfam" id="PF13456">
    <property type="entry name" value="RVT_3"/>
    <property type="match status" value="1"/>
</dbReference>
<name>A0A8T1ZVD3_ARASU</name>
<dbReference type="PANTHER" id="PTHR47074">
    <property type="entry name" value="BNAC02G40300D PROTEIN"/>
    <property type="match status" value="1"/>
</dbReference>
<dbReference type="PANTHER" id="PTHR47074:SF49">
    <property type="entry name" value="POLYNUCLEOTIDYL TRANSFERASE, RIBONUCLEASE H-LIKE SUPERFAMILY PROTEIN"/>
    <property type="match status" value="1"/>
</dbReference>
<dbReference type="OrthoDB" id="1090788at2759"/>
<dbReference type="GO" id="GO:0003676">
    <property type="term" value="F:nucleic acid binding"/>
    <property type="evidence" value="ECO:0007669"/>
    <property type="project" value="InterPro"/>
</dbReference>
<dbReference type="GO" id="GO:0004523">
    <property type="term" value="F:RNA-DNA hybrid ribonuclease activity"/>
    <property type="evidence" value="ECO:0007669"/>
    <property type="project" value="InterPro"/>
</dbReference>
<comment type="caution">
    <text evidence="2">The sequence shown here is derived from an EMBL/GenBank/DDBJ whole genome shotgun (WGS) entry which is preliminary data.</text>
</comment>
<dbReference type="EMBL" id="JAEFBJ010000010">
    <property type="protein sequence ID" value="KAG7563954.1"/>
    <property type="molecule type" value="Genomic_DNA"/>
</dbReference>
<dbReference type="AlphaFoldDB" id="A0A8T1ZVD3"/>